<keyword evidence="6" id="KW-0442">Lipid degradation</keyword>
<evidence type="ECO:0000256" key="5">
    <source>
        <dbReference type="ARBA" id="ARBA00023239"/>
    </source>
</evidence>
<keyword evidence="2" id="KW-0479">Metal-binding</keyword>
<feature type="compositionally biased region" description="Polar residues" evidence="7">
    <location>
        <begin position="80"/>
        <end position="101"/>
    </location>
</feature>
<dbReference type="GO" id="GO:0016829">
    <property type="term" value="F:lyase activity"/>
    <property type="evidence" value="ECO:0007669"/>
    <property type="project" value="UniProtKB-KW"/>
</dbReference>
<dbReference type="GO" id="GO:0051209">
    <property type="term" value="P:release of sequestered calcium ion into cytosol"/>
    <property type="evidence" value="ECO:0007669"/>
    <property type="project" value="TreeGrafter"/>
</dbReference>
<dbReference type="PRINTS" id="PR00390">
    <property type="entry name" value="PHPHLIPASEC"/>
</dbReference>
<name>A0A132AJM1_SARSC</name>
<feature type="compositionally biased region" description="Polar residues" evidence="7">
    <location>
        <begin position="643"/>
        <end position="652"/>
    </location>
</feature>
<dbReference type="SUPFAM" id="SSF47473">
    <property type="entry name" value="EF-hand"/>
    <property type="match status" value="1"/>
</dbReference>
<feature type="region of interest" description="Disordered" evidence="7">
    <location>
        <begin position="63"/>
        <end position="163"/>
    </location>
</feature>
<protein>
    <recommendedName>
        <fullName evidence="6">Phosphoinositide phospholipase C</fullName>
        <ecNumber evidence="6">3.1.4.11</ecNumber>
    </recommendedName>
</protein>
<dbReference type="PANTHER" id="PTHR10336">
    <property type="entry name" value="PHOSPHOINOSITIDE-SPECIFIC PHOSPHOLIPASE C FAMILY PROTEIN"/>
    <property type="match status" value="1"/>
</dbReference>
<comment type="caution">
    <text evidence="9">The sequence shown here is derived from an EMBL/GenBank/DDBJ whole genome shotgun (WGS) entry which is preliminary data.</text>
</comment>
<feature type="region of interest" description="Disordered" evidence="7">
    <location>
        <begin position="455"/>
        <end position="500"/>
    </location>
</feature>
<keyword evidence="6" id="KW-0378">Hydrolase</keyword>
<evidence type="ECO:0000256" key="6">
    <source>
        <dbReference type="RuleBase" id="RU361133"/>
    </source>
</evidence>
<dbReference type="GO" id="GO:0016042">
    <property type="term" value="P:lipid catabolic process"/>
    <property type="evidence" value="ECO:0007669"/>
    <property type="project" value="UniProtKB-KW"/>
</dbReference>
<evidence type="ECO:0000256" key="2">
    <source>
        <dbReference type="ARBA" id="ARBA00022723"/>
    </source>
</evidence>
<keyword evidence="6" id="KW-0443">Lipid metabolism</keyword>
<dbReference type="SMART" id="SM00148">
    <property type="entry name" value="PLCXc"/>
    <property type="match status" value="1"/>
</dbReference>
<evidence type="ECO:0000259" key="8">
    <source>
        <dbReference type="SMART" id="SM00148"/>
    </source>
</evidence>
<evidence type="ECO:0000256" key="4">
    <source>
        <dbReference type="ARBA" id="ARBA00023157"/>
    </source>
</evidence>
<dbReference type="PANTHER" id="PTHR10336:SF6">
    <property type="entry name" value="1-PHOSPHATIDYLINOSITOL 4,5-BISPHOSPHATE PHOSPHODIESTERASE EPSILON-1"/>
    <property type="match status" value="1"/>
</dbReference>
<keyword evidence="4" id="KW-1015">Disulfide bond</keyword>
<dbReference type="GO" id="GO:0004435">
    <property type="term" value="F:phosphatidylinositol-4,5-bisphosphate phospholipase C activity"/>
    <property type="evidence" value="ECO:0007669"/>
    <property type="project" value="UniProtKB-EC"/>
</dbReference>
<dbReference type="PROSITE" id="PS50007">
    <property type="entry name" value="PIPLC_X_DOMAIN"/>
    <property type="match status" value="1"/>
</dbReference>
<dbReference type="EC" id="3.1.4.11" evidence="6"/>
<feature type="domain" description="Phosphatidylinositol-specific phospholipase C X" evidence="8">
    <location>
        <begin position="860"/>
        <end position="991"/>
    </location>
</feature>
<keyword evidence="3" id="KW-0460">Magnesium</keyword>
<evidence type="ECO:0000313" key="9">
    <source>
        <dbReference type="EMBL" id="KPM11218.1"/>
    </source>
</evidence>
<feature type="compositionally biased region" description="Polar residues" evidence="7">
    <location>
        <begin position="110"/>
        <end position="120"/>
    </location>
</feature>
<dbReference type="InterPro" id="IPR015359">
    <property type="entry name" value="PLC_EF-hand-like"/>
</dbReference>
<dbReference type="GO" id="GO:0046488">
    <property type="term" value="P:phosphatidylinositol metabolic process"/>
    <property type="evidence" value="ECO:0007669"/>
    <property type="project" value="TreeGrafter"/>
</dbReference>
<dbReference type="Pfam" id="PF00388">
    <property type="entry name" value="PI-PLC-X"/>
    <property type="match status" value="1"/>
</dbReference>
<dbReference type="Gene3D" id="3.20.20.190">
    <property type="entry name" value="Phosphatidylinositol (PI) phosphodiesterase"/>
    <property type="match status" value="1"/>
</dbReference>
<feature type="region of interest" description="Disordered" evidence="7">
    <location>
        <begin position="632"/>
        <end position="652"/>
    </location>
</feature>
<dbReference type="InterPro" id="IPR001192">
    <property type="entry name" value="PI-PLC_fam"/>
</dbReference>
<keyword evidence="5" id="KW-0456">Lyase</keyword>
<dbReference type="GO" id="GO:0007186">
    <property type="term" value="P:G protein-coupled receptor signaling pathway"/>
    <property type="evidence" value="ECO:0007669"/>
    <property type="project" value="TreeGrafter"/>
</dbReference>
<comment type="catalytic activity">
    <reaction evidence="1">
        <text>an N-(acyl)-sphingosylphosphoethanolamine = an N-(acyl)-sphingosyl-1,3-cyclic phosphate + ethanolamine</text>
        <dbReference type="Rhea" id="RHEA:60648"/>
        <dbReference type="ChEBI" id="CHEBI:57603"/>
        <dbReference type="ChEBI" id="CHEBI:143891"/>
        <dbReference type="ChEBI" id="CHEBI:143892"/>
    </reaction>
</comment>
<dbReference type="SUPFAM" id="SSF51695">
    <property type="entry name" value="PLC-like phosphodiesterases"/>
    <property type="match status" value="1"/>
</dbReference>
<evidence type="ECO:0000256" key="1">
    <source>
        <dbReference type="ARBA" id="ARBA00000110"/>
    </source>
</evidence>
<gene>
    <name evidence="9" type="ORF">QR98_0097880</name>
</gene>
<dbReference type="GO" id="GO:0046872">
    <property type="term" value="F:metal ion binding"/>
    <property type="evidence" value="ECO:0007669"/>
    <property type="project" value="UniProtKB-KW"/>
</dbReference>
<dbReference type="VEuPathDB" id="VectorBase:SSCA005184"/>
<proteinExistence type="predicted"/>
<organism evidence="9 10">
    <name type="scientific">Sarcoptes scabiei</name>
    <name type="common">Itch mite</name>
    <name type="synonym">Acarus scabiei</name>
    <dbReference type="NCBI Taxonomy" id="52283"/>
    <lineage>
        <taxon>Eukaryota</taxon>
        <taxon>Metazoa</taxon>
        <taxon>Ecdysozoa</taxon>
        <taxon>Arthropoda</taxon>
        <taxon>Chelicerata</taxon>
        <taxon>Arachnida</taxon>
        <taxon>Acari</taxon>
        <taxon>Acariformes</taxon>
        <taxon>Sarcoptiformes</taxon>
        <taxon>Astigmata</taxon>
        <taxon>Psoroptidia</taxon>
        <taxon>Sarcoptoidea</taxon>
        <taxon>Sarcoptidae</taxon>
        <taxon>Sarcoptinae</taxon>
        <taxon>Sarcoptes</taxon>
    </lineage>
</organism>
<dbReference type="AlphaFoldDB" id="A0A132AJM1"/>
<evidence type="ECO:0000313" key="10">
    <source>
        <dbReference type="Proteomes" id="UP000616769"/>
    </source>
</evidence>
<feature type="compositionally biased region" description="Low complexity" evidence="7">
    <location>
        <begin position="63"/>
        <end position="79"/>
    </location>
</feature>
<dbReference type="Pfam" id="PF09279">
    <property type="entry name" value="EF-hand_like"/>
    <property type="match status" value="1"/>
</dbReference>
<dbReference type="InterPro" id="IPR017946">
    <property type="entry name" value="PLC-like_Pdiesterase_TIM-brl"/>
</dbReference>
<evidence type="ECO:0000256" key="3">
    <source>
        <dbReference type="ARBA" id="ARBA00022842"/>
    </source>
</evidence>
<dbReference type="GO" id="GO:0007265">
    <property type="term" value="P:Ras protein signal transduction"/>
    <property type="evidence" value="ECO:0007669"/>
    <property type="project" value="TreeGrafter"/>
</dbReference>
<sequence length="993" mass="114124">MEKMYKAHLILDNVRAFHVHSIRRNQLLDSIQRSSIENSLQCNPNELQQNIIPNEIGYKINDANVADNSDNNHENSNLNKDTSTSIRMGENNDNLNPHPTDSNSNSNSNDVLISNKNNPNEIDDGRSTKDEEMLTEKKRSSDQLKPNDGLQPEDAMKIRNNENNPSTAINNLIKARSIDISASSMEILYRKEDDHHYMINLDAYNPIQPMRRSHQISMIPLEYRLIDYHILQCMHHGTTIIHYEEDTGRSSLVYLQLEQSNSIIAWCKPFWSTSLKVSGNTPQDYQLSLDIEDFILPGISLKFETKEPAIVALEEGFVDLMYLKDVIISQKNIDLSIIGRRHGFNDSIFSDSKNCSLKLLFGSNLSDNRTTEFIAPKKVLTIWIEGLKSILRLLRNQKLLIDQRITWLKEKYLQSYYEESMCQGPTIAEAIRIFGGRKWTVDAMGSSHHSLQTDTLMNFHHGPSPPPQSSHQHHHLNYHRSSNSNKLRKKKSTNSFSVNRDFSNRSQLSINSVPDSIMNICRSDHSTPIHCKSKPNSLQTQSIELINNYPVDFGDPKHRKEIKNKWPDSCHSWDNLARKSTNANFSNNIGAYSPIQTSIFTSQYREKYCKRNITNFLEAFSNLKSTAVGQKSSSSSSSLPFLKNQSLQPASTTRTIDKTMQNNQSSNANLSFFEFTELFRSFMICIRRDVKDIFEQIASKRDAYITKEMESNLIRNESIFKTKSASKSKSEKSNNRMKARGEEEKKFSGILTRTNPTRLSENFQKNRVFNAISSASIVTNSTGIDSLNTSILTAEDFQTFITTYQCETITLFETKKLIDRFETDPILRKLHYLSFEGFACYLIDKDNYAFTPELSQIINDDMNHPLSHYYFATSHNTYLTGHQLKGESSVELYSQVLLNGCRCVELDCWDGDDGMPVIYHGHTLTSKIPFKKVVETINDKAFVTSPYPRIIALSSNKRKWRKYSLRYSATNLLRNFFSIPILWMIRDFHHRIN</sequence>
<dbReference type="Gene3D" id="1.10.238.10">
    <property type="entry name" value="EF-hand"/>
    <property type="match status" value="1"/>
</dbReference>
<reference evidence="9 10" key="1">
    <citation type="journal article" date="2015" name="Parasit. Vectors">
        <title>Draft genome of the scabies mite.</title>
        <authorList>
            <person name="Rider S.D.Jr."/>
            <person name="Morgan M.S."/>
            <person name="Arlian L.G."/>
        </authorList>
    </citation>
    <scope>NUCLEOTIDE SEQUENCE [LARGE SCALE GENOMIC DNA]</scope>
    <source>
        <strain evidence="9">Arlian Lab</strain>
    </source>
</reference>
<accession>A0A132AJM1</accession>
<comment type="catalytic activity">
    <reaction evidence="6">
        <text>a 1,2-diacyl-sn-glycero-3-phospho-(1D-myo-inositol-4,5-bisphosphate) + H2O = 1D-myo-inositol 1,4,5-trisphosphate + a 1,2-diacyl-sn-glycerol + H(+)</text>
        <dbReference type="Rhea" id="RHEA:33179"/>
        <dbReference type="ChEBI" id="CHEBI:15377"/>
        <dbReference type="ChEBI" id="CHEBI:15378"/>
        <dbReference type="ChEBI" id="CHEBI:17815"/>
        <dbReference type="ChEBI" id="CHEBI:58456"/>
        <dbReference type="ChEBI" id="CHEBI:203600"/>
        <dbReference type="EC" id="3.1.4.11"/>
    </reaction>
</comment>
<dbReference type="CDD" id="cd08558">
    <property type="entry name" value="PI-PLCc_eukaryota"/>
    <property type="match status" value="1"/>
</dbReference>
<dbReference type="GO" id="GO:0048015">
    <property type="term" value="P:phosphatidylinositol-mediated signaling"/>
    <property type="evidence" value="ECO:0007669"/>
    <property type="project" value="TreeGrafter"/>
</dbReference>
<dbReference type="OrthoDB" id="269822at2759"/>
<dbReference type="Proteomes" id="UP000616769">
    <property type="component" value="Unassembled WGS sequence"/>
</dbReference>
<feature type="compositionally biased region" description="Basic and acidic residues" evidence="7">
    <location>
        <begin position="123"/>
        <end position="142"/>
    </location>
</feature>
<dbReference type="InterPro" id="IPR011992">
    <property type="entry name" value="EF-hand-dom_pair"/>
</dbReference>
<evidence type="ECO:0000256" key="7">
    <source>
        <dbReference type="SAM" id="MobiDB-lite"/>
    </source>
</evidence>
<dbReference type="EMBL" id="JXLN01016687">
    <property type="protein sequence ID" value="KPM11218.1"/>
    <property type="molecule type" value="Genomic_DNA"/>
</dbReference>
<dbReference type="InterPro" id="IPR000909">
    <property type="entry name" value="PLipase_C_PInositol-sp_X_dom"/>
</dbReference>